<accession>A0AAD2H0W4</accession>
<evidence type="ECO:0000313" key="2">
    <source>
        <dbReference type="Proteomes" id="UP001295794"/>
    </source>
</evidence>
<dbReference type="Proteomes" id="UP001295794">
    <property type="component" value="Unassembled WGS sequence"/>
</dbReference>
<evidence type="ECO:0000313" key="1">
    <source>
        <dbReference type="EMBL" id="CAK5266932.1"/>
    </source>
</evidence>
<proteinExistence type="predicted"/>
<comment type="caution">
    <text evidence="1">The sequence shown here is derived from an EMBL/GenBank/DDBJ whole genome shotgun (WGS) entry which is preliminary data.</text>
</comment>
<organism evidence="1 2">
    <name type="scientific">Mycena citricolor</name>
    <dbReference type="NCBI Taxonomy" id="2018698"/>
    <lineage>
        <taxon>Eukaryota</taxon>
        <taxon>Fungi</taxon>
        <taxon>Dikarya</taxon>
        <taxon>Basidiomycota</taxon>
        <taxon>Agaricomycotina</taxon>
        <taxon>Agaricomycetes</taxon>
        <taxon>Agaricomycetidae</taxon>
        <taxon>Agaricales</taxon>
        <taxon>Marasmiineae</taxon>
        <taxon>Mycenaceae</taxon>
        <taxon>Mycena</taxon>
    </lineage>
</organism>
<feature type="non-terminal residue" evidence="1">
    <location>
        <position position="72"/>
    </location>
</feature>
<reference evidence="1" key="1">
    <citation type="submission" date="2023-11" db="EMBL/GenBank/DDBJ databases">
        <authorList>
            <person name="De Vega J J."/>
            <person name="De Vega J J."/>
        </authorList>
    </citation>
    <scope>NUCLEOTIDE SEQUENCE</scope>
</reference>
<name>A0AAD2H0W4_9AGAR</name>
<protein>
    <submittedName>
        <fullName evidence="1">Uncharacterized protein</fullName>
    </submittedName>
</protein>
<gene>
    <name evidence="1" type="ORF">MYCIT1_LOCUS8975</name>
</gene>
<dbReference type="EMBL" id="CAVNYO010000110">
    <property type="protein sequence ID" value="CAK5266932.1"/>
    <property type="molecule type" value="Genomic_DNA"/>
</dbReference>
<keyword evidence="2" id="KW-1185">Reference proteome</keyword>
<dbReference type="AlphaFoldDB" id="A0AAD2H0W4"/>
<sequence length="72" mass="8046">MQDLATAALSHTPEFIIQKPQGCKCCVGRESIFILSGRVSGTFRWASPHLSFLFLSSIRASFFFPSHQNVRS</sequence>